<dbReference type="EMBL" id="JBHFAB010000012">
    <property type="protein sequence ID" value="MFC1418524.1"/>
    <property type="molecule type" value="Genomic_DNA"/>
</dbReference>
<gene>
    <name evidence="2" type="ORF">ACEZDE_18055</name>
</gene>
<feature type="region of interest" description="Disordered" evidence="1">
    <location>
        <begin position="64"/>
        <end position="110"/>
    </location>
</feature>
<accession>A0ABV6VXM4</accession>
<evidence type="ECO:0000256" key="1">
    <source>
        <dbReference type="SAM" id="MobiDB-lite"/>
    </source>
</evidence>
<organism evidence="2 3">
    <name type="scientific">Streptacidiphilus cavernicola</name>
    <dbReference type="NCBI Taxonomy" id="3342716"/>
    <lineage>
        <taxon>Bacteria</taxon>
        <taxon>Bacillati</taxon>
        <taxon>Actinomycetota</taxon>
        <taxon>Actinomycetes</taxon>
        <taxon>Kitasatosporales</taxon>
        <taxon>Streptomycetaceae</taxon>
        <taxon>Streptacidiphilus</taxon>
    </lineage>
</organism>
<dbReference type="RefSeq" id="WP_380537316.1">
    <property type="nucleotide sequence ID" value="NZ_JBHFAB010000012.1"/>
</dbReference>
<dbReference type="Proteomes" id="UP001592531">
    <property type="component" value="Unassembled WGS sequence"/>
</dbReference>
<proteinExistence type="predicted"/>
<evidence type="ECO:0000313" key="2">
    <source>
        <dbReference type="EMBL" id="MFC1418524.1"/>
    </source>
</evidence>
<evidence type="ECO:0000313" key="3">
    <source>
        <dbReference type="Proteomes" id="UP001592531"/>
    </source>
</evidence>
<protein>
    <recommendedName>
        <fullName evidence="4">CopG family transcriptional regulator</fullName>
    </recommendedName>
</protein>
<keyword evidence="3" id="KW-1185">Reference proteome</keyword>
<comment type="caution">
    <text evidence="2">The sequence shown here is derived from an EMBL/GenBank/DDBJ whole genome shotgun (WGS) entry which is preliminary data.</text>
</comment>
<sequence length="110" mass="11991">MAARRSMITIAADAETKERVRSYAEAAGVDLSTYVSAAISAAMDRDDLVARAFAPLDVLIDEAEQRDADLPWPQSGTEPIDRGESESIDQALDDFFDTPPLDRRHPRGAA</sequence>
<reference evidence="2 3" key="1">
    <citation type="submission" date="2024-09" db="EMBL/GenBank/DDBJ databases">
        <authorList>
            <person name="Lee S.D."/>
        </authorList>
    </citation>
    <scope>NUCLEOTIDE SEQUENCE [LARGE SCALE GENOMIC DNA]</scope>
    <source>
        <strain evidence="2 3">N8-3</strain>
    </source>
</reference>
<name>A0ABV6VXM4_9ACTN</name>
<evidence type="ECO:0008006" key="4">
    <source>
        <dbReference type="Google" id="ProtNLM"/>
    </source>
</evidence>